<feature type="region of interest" description="Disordered" evidence="6">
    <location>
        <begin position="144"/>
        <end position="187"/>
    </location>
</feature>
<evidence type="ECO:0000256" key="2">
    <source>
        <dbReference type="ARBA" id="ARBA00023015"/>
    </source>
</evidence>
<dbReference type="Gene3D" id="2.40.330.10">
    <property type="entry name" value="DNA-binding pseudobarrel domain"/>
    <property type="match status" value="2"/>
</dbReference>
<dbReference type="InterPro" id="IPR015300">
    <property type="entry name" value="DNA-bd_pseudobarrel_sf"/>
</dbReference>
<dbReference type="Pfam" id="PF02362">
    <property type="entry name" value="B3"/>
    <property type="match status" value="2"/>
</dbReference>
<feature type="domain" description="TF-B3" evidence="7">
    <location>
        <begin position="226"/>
        <end position="325"/>
    </location>
</feature>
<reference evidence="8" key="1">
    <citation type="submission" date="2020-01" db="EMBL/GenBank/DDBJ databases">
        <title>Genome sequence of Kobresia littledalei, the first chromosome-level genome in the family Cyperaceae.</title>
        <authorList>
            <person name="Qu G."/>
        </authorList>
    </citation>
    <scope>NUCLEOTIDE SEQUENCE</scope>
    <source>
        <strain evidence="8">C.B.Clarke</strain>
        <tissue evidence="8">Leaf</tissue>
    </source>
</reference>
<dbReference type="GO" id="GO:0005634">
    <property type="term" value="C:nucleus"/>
    <property type="evidence" value="ECO:0007669"/>
    <property type="project" value="UniProtKB-SubCell"/>
</dbReference>
<accession>A0A833VXE0</accession>
<name>A0A833VXE0_9POAL</name>
<feature type="domain" description="TF-B3" evidence="7">
    <location>
        <begin position="87"/>
        <end position="137"/>
    </location>
</feature>
<dbReference type="PROSITE" id="PS50863">
    <property type="entry name" value="B3"/>
    <property type="match status" value="2"/>
</dbReference>
<keyword evidence="9" id="KW-1185">Reference proteome</keyword>
<dbReference type="EMBL" id="SWLB01000003">
    <property type="protein sequence ID" value="KAF3339553.1"/>
    <property type="molecule type" value="Genomic_DNA"/>
</dbReference>
<dbReference type="GO" id="GO:0003677">
    <property type="term" value="F:DNA binding"/>
    <property type="evidence" value="ECO:0007669"/>
    <property type="project" value="UniProtKB-KW"/>
</dbReference>
<dbReference type="PANTHER" id="PTHR31391:SF157">
    <property type="entry name" value="B3 DOMAIN-CONTAINING PROTEIN REM16"/>
    <property type="match status" value="1"/>
</dbReference>
<dbReference type="SUPFAM" id="SSF101936">
    <property type="entry name" value="DNA-binding pseudobarrel domain"/>
    <property type="match status" value="2"/>
</dbReference>
<evidence type="ECO:0000313" key="8">
    <source>
        <dbReference type="EMBL" id="KAF3339553.1"/>
    </source>
</evidence>
<gene>
    <name evidence="8" type="ORF">FCM35_KLT15324</name>
</gene>
<dbReference type="OrthoDB" id="590488at2759"/>
<evidence type="ECO:0000256" key="3">
    <source>
        <dbReference type="ARBA" id="ARBA00023125"/>
    </source>
</evidence>
<evidence type="ECO:0000313" key="9">
    <source>
        <dbReference type="Proteomes" id="UP000623129"/>
    </source>
</evidence>
<keyword evidence="4" id="KW-0804">Transcription</keyword>
<dbReference type="InterPro" id="IPR003340">
    <property type="entry name" value="B3_DNA-bd"/>
</dbReference>
<protein>
    <submittedName>
        <fullName evidence="8">B3 domain-containing protein</fullName>
    </submittedName>
</protein>
<comment type="caution">
    <text evidence="8">The sequence shown here is derived from an EMBL/GenBank/DDBJ whole genome shotgun (WGS) entry which is preliminary data.</text>
</comment>
<organism evidence="8 9">
    <name type="scientific">Carex littledalei</name>
    <dbReference type="NCBI Taxonomy" id="544730"/>
    <lineage>
        <taxon>Eukaryota</taxon>
        <taxon>Viridiplantae</taxon>
        <taxon>Streptophyta</taxon>
        <taxon>Embryophyta</taxon>
        <taxon>Tracheophyta</taxon>
        <taxon>Spermatophyta</taxon>
        <taxon>Magnoliopsida</taxon>
        <taxon>Liliopsida</taxon>
        <taxon>Poales</taxon>
        <taxon>Cyperaceae</taxon>
        <taxon>Cyperoideae</taxon>
        <taxon>Cariceae</taxon>
        <taxon>Carex</taxon>
        <taxon>Carex subgen. Euthyceras</taxon>
    </lineage>
</organism>
<evidence type="ECO:0000256" key="6">
    <source>
        <dbReference type="SAM" id="MobiDB-lite"/>
    </source>
</evidence>
<dbReference type="CDD" id="cd10017">
    <property type="entry name" value="B3_DNA"/>
    <property type="match status" value="1"/>
</dbReference>
<evidence type="ECO:0000256" key="5">
    <source>
        <dbReference type="ARBA" id="ARBA00023242"/>
    </source>
</evidence>
<dbReference type="InterPro" id="IPR044837">
    <property type="entry name" value="REM16-like"/>
</dbReference>
<dbReference type="Proteomes" id="UP000623129">
    <property type="component" value="Unassembled WGS sequence"/>
</dbReference>
<dbReference type="PANTHER" id="PTHR31391">
    <property type="entry name" value="B3 DOMAIN-CONTAINING PROTEIN OS11G0197600-RELATED"/>
    <property type="match status" value="1"/>
</dbReference>
<keyword evidence="5" id="KW-0539">Nucleus</keyword>
<evidence type="ECO:0000256" key="4">
    <source>
        <dbReference type="ARBA" id="ARBA00023163"/>
    </source>
</evidence>
<keyword evidence="2" id="KW-0805">Transcription regulation</keyword>
<proteinExistence type="predicted"/>
<comment type="subcellular location">
    <subcellularLocation>
        <location evidence="1">Nucleus</location>
    </subcellularLocation>
</comment>
<evidence type="ECO:0000256" key="1">
    <source>
        <dbReference type="ARBA" id="ARBA00004123"/>
    </source>
</evidence>
<dbReference type="AlphaFoldDB" id="A0A833VXE0"/>
<evidence type="ECO:0000259" key="7">
    <source>
        <dbReference type="PROSITE" id="PS50863"/>
    </source>
</evidence>
<keyword evidence="3" id="KW-0238">DNA-binding</keyword>
<sequence>MERVSNLEIKAPPVLGIGVGIDEGFSVARVSASAKQALPVARTGVDWVFFAPPILGIGCLLEKVTKHFNDFVGKILEFKCPSSTDVWHVGLIGSGDKLVLQPGWSDFASSNNVSQNNLLLFKLVGGCTFEVRIFDPFGREKGGDFEGEADEDKVQEGTKIVQGRNGTSANPHPRKRSRIRQNSNSPPLKKWLKKSDYACVPRCWKVMSIEQKTRADRLAFQIQAGNPAFLHLIKQSKRPSTVIPKEFSAKHLQKRNQTFILRLIEKENSWPLKYYFRRDFTNTIEGKPFNKFIEENHLKERDVCVFELVTTADQISFIVRVSRAI</sequence>
<dbReference type="SMART" id="SM01019">
    <property type="entry name" value="B3"/>
    <property type="match status" value="2"/>
</dbReference>